<dbReference type="PANTHER" id="PTHR42077">
    <property type="entry name" value="YALI0F30239P"/>
    <property type="match status" value="1"/>
</dbReference>
<keyword evidence="2" id="KW-0812">Transmembrane</keyword>
<dbReference type="PANTHER" id="PTHR42077:SF1">
    <property type="entry name" value="YALI0F30239P"/>
    <property type="match status" value="1"/>
</dbReference>
<evidence type="ECO:0000313" key="3">
    <source>
        <dbReference type="EMBL" id="OCK84499.1"/>
    </source>
</evidence>
<name>A0A8E2JJP0_9PEZI</name>
<feature type="region of interest" description="Disordered" evidence="1">
    <location>
        <begin position="96"/>
        <end position="128"/>
    </location>
</feature>
<organism evidence="3 4">
    <name type="scientific">Lepidopterella palustris CBS 459.81</name>
    <dbReference type="NCBI Taxonomy" id="1314670"/>
    <lineage>
        <taxon>Eukaryota</taxon>
        <taxon>Fungi</taxon>
        <taxon>Dikarya</taxon>
        <taxon>Ascomycota</taxon>
        <taxon>Pezizomycotina</taxon>
        <taxon>Dothideomycetes</taxon>
        <taxon>Pleosporomycetidae</taxon>
        <taxon>Mytilinidiales</taxon>
        <taxon>Argynnaceae</taxon>
        <taxon>Lepidopterella</taxon>
    </lineage>
</organism>
<evidence type="ECO:0000256" key="1">
    <source>
        <dbReference type="SAM" id="MobiDB-lite"/>
    </source>
</evidence>
<keyword evidence="2" id="KW-1133">Transmembrane helix</keyword>
<reference evidence="3 4" key="1">
    <citation type="journal article" date="2016" name="Nat. Commun.">
        <title>Ectomycorrhizal ecology is imprinted in the genome of the dominant symbiotic fungus Cenococcum geophilum.</title>
        <authorList>
            <consortium name="DOE Joint Genome Institute"/>
            <person name="Peter M."/>
            <person name="Kohler A."/>
            <person name="Ohm R.A."/>
            <person name="Kuo A."/>
            <person name="Krutzmann J."/>
            <person name="Morin E."/>
            <person name="Arend M."/>
            <person name="Barry K.W."/>
            <person name="Binder M."/>
            <person name="Choi C."/>
            <person name="Clum A."/>
            <person name="Copeland A."/>
            <person name="Grisel N."/>
            <person name="Haridas S."/>
            <person name="Kipfer T."/>
            <person name="LaButti K."/>
            <person name="Lindquist E."/>
            <person name="Lipzen A."/>
            <person name="Maire R."/>
            <person name="Meier B."/>
            <person name="Mihaltcheva S."/>
            <person name="Molinier V."/>
            <person name="Murat C."/>
            <person name="Poggeler S."/>
            <person name="Quandt C.A."/>
            <person name="Sperisen C."/>
            <person name="Tritt A."/>
            <person name="Tisserant E."/>
            <person name="Crous P.W."/>
            <person name="Henrissat B."/>
            <person name="Nehls U."/>
            <person name="Egli S."/>
            <person name="Spatafora J.W."/>
            <person name="Grigoriev I.V."/>
            <person name="Martin F.M."/>
        </authorList>
    </citation>
    <scope>NUCLEOTIDE SEQUENCE [LARGE SCALE GENOMIC DNA]</scope>
    <source>
        <strain evidence="3 4">CBS 459.81</strain>
    </source>
</reference>
<dbReference type="Proteomes" id="UP000250266">
    <property type="component" value="Unassembled WGS sequence"/>
</dbReference>
<keyword evidence="4" id="KW-1185">Reference proteome</keyword>
<evidence type="ECO:0000256" key="2">
    <source>
        <dbReference type="SAM" id="Phobius"/>
    </source>
</evidence>
<sequence>MGALGNLIPLVILFVFVGFAAYIGYQMYVFANELKDRGVKKMEKKNVIFTKDGMKVGVKEVKTEEYADKTQSIFVKAWSYASFPAYKSRLGWNTSAEQPKKASSASSSSRPAASRSASSITSKSQTKS</sequence>
<gene>
    <name evidence="3" type="ORF">K432DRAFT_378514</name>
</gene>
<dbReference type="OrthoDB" id="4083871at2759"/>
<dbReference type="AlphaFoldDB" id="A0A8E2JJP0"/>
<feature type="transmembrane region" description="Helical" evidence="2">
    <location>
        <begin position="6"/>
        <end position="31"/>
    </location>
</feature>
<proteinExistence type="predicted"/>
<dbReference type="EMBL" id="KV744836">
    <property type="protein sequence ID" value="OCK84499.1"/>
    <property type="molecule type" value="Genomic_DNA"/>
</dbReference>
<protein>
    <submittedName>
        <fullName evidence="3">Uncharacterized protein</fullName>
    </submittedName>
</protein>
<accession>A0A8E2JJP0</accession>
<evidence type="ECO:0000313" key="4">
    <source>
        <dbReference type="Proteomes" id="UP000250266"/>
    </source>
</evidence>
<keyword evidence="2" id="KW-0472">Membrane</keyword>